<protein>
    <submittedName>
        <fullName evidence="1">Uncharacterized protein</fullName>
    </submittedName>
</protein>
<dbReference type="EMBL" id="CM034407">
    <property type="protein sequence ID" value="KAJ0172722.1"/>
    <property type="molecule type" value="Genomic_DNA"/>
</dbReference>
<dbReference type="Proteomes" id="UP000824533">
    <property type="component" value="Linkage Group LG21"/>
</dbReference>
<sequence length="752" mass="87664">MVKKHLKFFKLPSDCIRKCHRLERTSNSKNLVFRINKDFELLESSVPSIEKPLTPIFTPIASIHSIGSPSITETYGNPLIEDLLTSIDDSDDSVADPNYQPEEEENQCSPTSPVITSSLVQIVPPGSIINLQVEESPTLESNLDGQEVKRCKRKIPENWKKNIRKTKKNSGETYISSQGKNVPSKMCSTENCKCQRACHTKIDNTIRQNIHLSFWGLGSIERQRDFIVSNVFSTEATVSRVTNSRRKFTLNYSFKVNSQAINVCQPFFLRTLDISDKMVRTALKKARRGVGNIPSPDKRGHHTPSNKFDENNMKFAHDHIDSFPKVPSHWCRKDTKKIYLETILNKEKMYELYKQHCLENQKKPIGKTSYKELILEKNIGFHKPRKDQYWCNKYEQLTEEEQKEKQEEYEEHVNRKYYAQEEKKSDKIKAIEDSRLHVCTFDFQAVLYCPLVLGKPVFYTRKLGSMNFTIHNAVTKQGYCYFWPEYEGNRGSNEVSTCLYNYISNLSNDHHLILYSDCCPGQNRNSVLVAMLNYIITSPDNDNIRVIDYKFLEPGHTYMECDNMHSTIERASEYAKIYTPDDWQNVIRLARKDNPYKVKVMEHTDFLDFKALRSTIIPNTMKAIDGTVLKWANVRWLRFDKDIPHSFFFKFNYWEEFKEVKLKEKVTRSERNSHITKLYPGQILIKQVKHTDLMALCQDGTIPKNHHYYYKNLPVQSVLGSLSQTKPRQDDDELELSATRASYLRRRSGKTN</sequence>
<keyword evidence="2" id="KW-1185">Reference proteome</keyword>
<evidence type="ECO:0000313" key="2">
    <source>
        <dbReference type="Proteomes" id="UP000824533"/>
    </source>
</evidence>
<reference evidence="1 2" key="1">
    <citation type="journal article" date="2021" name="Front. Genet.">
        <title>Chromosome-Level Genome Assembly Reveals Significant Gene Expansion in the Toll and IMD Signaling Pathways of Dendrolimus kikuchii.</title>
        <authorList>
            <person name="Zhou J."/>
            <person name="Wu P."/>
            <person name="Xiong Z."/>
            <person name="Liu N."/>
            <person name="Zhao N."/>
            <person name="Ji M."/>
            <person name="Qiu Y."/>
            <person name="Yang B."/>
        </authorList>
    </citation>
    <scope>NUCLEOTIDE SEQUENCE [LARGE SCALE GENOMIC DNA]</scope>
    <source>
        <strain evidence="1">Ann1</strain>
    </source>
</reference>
<organism evidence="1 2">
    <name type="scientific">Dendrolimus kikuchii</name>
    <dbReference type="NCBI Taxonomy" id="765133"/>
    <lineage>
        <taxon>Eukaryota</taxon>
        <taxon>Metazoa</taxon>
        <taxon>Ecdysozoa</taxon>
        <taxon>Arthropoda</taxon>
        <taxon>Hexapoda</taxon>
        <taxon>Insecta</taxon>
        <taxon>Pterygota</taxon>
        <taxon>Neoptera</taxon>
        <taxon>Endopterygota</taxon>
        <taxon>Lepidoptera</taxon>
        <taxon>Glossata</taxon>
        <taxon>Ditrysia</taxon>
        <taxon>Bombycoidea</taxon>
        <taxon>Lasiocampidae</taxon>
        <taxon>Dendrolimus</taxon>
    </lineage>
</organism>
<evidence type="ECO:0000313" key="1">
    <source>
        <dbReference type="EMBL" id="KAJ0172722.1"/>
    </source>
</evidence>
<comment type="caution">
    <text evidence="1">The sequence shown here is derived from an EMBL/GenBank/DDBJ whole genome shotgun (WGS) entry which is preliminary data.</text>
</comment>
<gene>
    <name evidence="1" type="ORF">K1T71_011861</name>
</gene>
<name>A0ACC1CMN1_9NEOP</name>
<accession>A0ACC1CMN1</accession>
<proteinExistence type="predicted"/>